<accession>A0A382T3G1</accession>
<dbReference type="InterPro" id="IPR036237">
    <property type="entry name" value="Xyl_isomerase-like_sf"/>
</dbReference>
<evidence type="ECO:0000259" key="1">
    <source>
        <dbReference type="Pfam" id="PF01261"/>
    </source>
</evidence>
<dbReference type="EMBL" id="UINC01133643">
    <property type="protein sequence ID" value="SVD16704.1"/>
    <property type="molecule type" value="Genomic_DNA"/>
</dbReference>
<feature type="non-terminal residue" evidence="2">
    <location>
        <position position="156"/>
    </location>
</feature>
<dbReference type="Pfam" id="PF01261">
    <property type="entry name" value="AP_endonuc_2"/>
    <property type="match status" value="1"/>
</dbReference>
<name>A0A382T3G1_9ZZZZ</name>
<dbReference type="SUPFAM" id="SSF51658">
    <property type="entry name" value="Xylose isomerase-like"/>
    <property type="match status" value="1"/>
</dbReference>
<protein>
    <recommendedName>
        <fullName evidence="1">Xylose isomerase-like TIM barrel domain-containing protein</fullName>
    </recommendedName>
</protein>
<reference evidence="2" key="1">
    <citation type="submission" date="2018-05" db="EMBL/GenBank/DDBJ databases">
        <authorList>
            <person name="Lanie J.A."/>
            <person name="Ng W.-L."/>
            <person name="Kazmierczak K.M."/>
            <person name="Andrzejewski T.M."/>
            <person name="Davidsen T.M."/>
            <person name="Wayne K.J."/>
            <person name="Tettelin H."/>
            <person name="Glass J.I."/>
            <person name="Rusch D."/>
            <person name="Podicherti R."/>
            <person name="Tsui H.-C.T."/>
            <person name="Winkler M.E."/>
        </authorList>
    </citation>
    <scope>NUCLEOTIDE SEQUENCE</scope>
</reference>
<dbReference type="InterPro" id="IPR013022">
    <property type="entry name" value="Xyl_isomerase-like_TIM-brl"/>
</dbReference>
<dbReference type="Gene3D" id="3.20.20.150">
    <property type="entry name" value="Divalent-metal-dependent TIM barrel enzymes"/>
    <property type="match status" value="1"/>
</dbReference>
<feature type="domain" description="Xylose isomerase-like TIM barrel" evidence="1">
    <location>
        <begin position="25"/>
        <end position="152"/>
    </location>
</feature>
<proteinExistence type="predicted"/>
<dbReference type="AlphaFoldDB" id="A0A382T3G1"/>
<gene>
    <name evidence="2" type="ORF">METZ01_LOCUS369558</name>
</gene>
<evidence type="ECO:0000313" key="2">
    <source>
        <dbReference type="EMBL" id="SVD16704.1"/>
    </source>
</evidence>
<sequence>MKETLRQRIGVDVGRRVSAEEAVSWAAENEVYYFDIQTDIAPNALESFDESRCSKIRESCEKHGLHLGLHTLSGVNIAEISPHLREATDAYLRNYIDLSVKLGAEWIVVHGGYHFTNCQKTRKEASIDRLKRAVEYADKQNALLLLENLNGEPELA</sequence>
<organism evidence="2">
    <name type="scientific">marine metagenome</name>
    <dbReference type="NCBI Taxonomy" id="408172"/>
    <lineage>
        <taxon>unclassified sequences</taxon>
        <taxon>metagenomes</taxon>
        <taxon>ecological metagenomes</taxon>
    </lineage>
</organism>